<sequence>MQEQHFEVVVIGGGAAGLSGAVTLARARRTVLVIDAGAPRNAPAEGVHSYLTRDGMPPGEFTAAGRAEVRGYGGEVWEDGVDTVKRDGDRFAVRLDGGRAVSADRLLVATGAVDHLPQIPGLAERWGREVLHCPYCHGWEVQDRRIAILATDPAVAMHQALLWRQWSDAVTVLRHTAGAFAADDEERLAARGIDLVEGEVTAVEVEDDRLAAVVLASGRRVACAALVVGTAPDAAAPFLADLGLEAVEARPGEPAFGTKVETDPTGKTSVPGVWVAGNVANPMAQVVASAAGGTMAGAMINMDLVEAETARAVSARRRELTL</sequence>
<dbReference type="PRINTS" id="PR00469">
    <property type="entry name" value="PNDRDTASEII"/>
</dbReference>
<gene>
    <name evidence="5" type="ORF">FAB82_25270</name>
</gene>
<keyword evidence="6" id="KW-1185">Reference proteome</keyword>
<dbReference type="Gene3D" id="3.50.50.60">
    <property type="entry name" value="FAD/NAD(P)-binding domain"/>
    <property type="match status" value="2"/>
</dbReference>
<evidence type="ECO:0000313" key="5">
    <source>
        <dbReference type="EMBL" id="THV33457.1"/>
    </source>
</evidence>
<evidence type="ECO:0000256" key="3">
    <source>
        <dbReference type="ARBA" id="ARBA00048132"/>
    </source>
</evidence>
<dbReference type="RefSeq" id="WP_136537338.1">
    <property type="nucleotide sequence ID" value="NZ_STGY01000083.1"/>
</dbReference>
<evidence type="ECO:0000256" key="2">
    <source>
        <dbReference type="ARBA" id="ARBA00023002"/>
    </source>
</evidence>
<dbReference type="InterPro" id="IPR036188">
    <property type="entry name" value="FAD/NAD-bd_sf"/>
</dbReference>
<dbReference type="InterPro" id="IPR023753">
    <property type="entry name" value="FAD/NAD-binding_dom"/>
</dbReference>
<reference evidence="6" key="1">
    <citation type="submission" date="2019-04" db="EMBL/GenBank/DDBJ databases">
        <title>Nocardioides xinjiangensis sp. nov.</title>
        <authorList>
            <person name="Liu S."/>
        </authorList>
    </citation>
    <scope>NUCLEOTIDE SEQUENCE [LARGE SCALE GENOMIC DNA]</scope>
    <source>
        <strain evidence="6">18</strain>
    </source>
</reference>
<comment type="catalytic activity">
    <reaction evidence="3">
        <text>[thioredoxin]-dithiol + NADP(+) = [thioredoxin]-disulfide + NADPH + H(+)</text>
        <dbReference type="Rhea" id="RHEA:20345"/>
        <dbReference type="Rhea" id="RHEA-COMP:10698"/>
        <dbReference type="Rhea" id="RHEA-COMP:10700"/>
        <dbReference type="ChEBI" id="CHEBI:15378"/>
        <dbReference type="ChEBI" id="CHEBI:29950"/>
        <dbReference type="ChEBI" id="CHEBI:50058"/>
        <dbReference type="ChEBI" id="CHEBI:57783"/>
        <dbReference type="ChEBI" id="CHEBI:58349"/>
        <dbReference type="EC" id="1.8.1.9"/>
    </reaction>
</comment>
<dbReference type="GO" id="GO:0004791">
    <property type="term" value="F:thioredoxin-disulfide reductase (NADPH) activity"/>
    <property type="evidence" value="ECO:0007669"/>
    <property type="project" value="UniProtKB-EC"/>
</dbReference>
<proteinExistence type="predicted"/>
<keyword evidence="2" id="KW-0560">Oxidoreductase</keyword>
<dbReference type="PRINTS" id="PR00368">
    <property type="entry name" value="FADPNR"/>
</dbReference>
<dbReference type="Pfam" id="PF07992">
    <property type="entry name" value="Pyr_redox_2"/>
    <property type="match status" value="1"/>
</dbReference>
<dbReference type="SUPFAM" id="SSF51905">
    <property type="entry name" value="FAD/NAD(P)-binding domain"/>
    <property type="match status" value="1"/>
</dbReference>
<evidence type="ECO:0000313" key="6">
    <source>
        <dbReference type="Proteomes" id="UP000308760"/>
    </source>
</evidence>
<accession>A0A4S8PQR5</accession>
<evidence type="ECO:0000256" key="1">
    <source>
        <dbReference type="ARBA" id="ARBA00022630"/>
    </source>
</evidence>
<dbReference type="AlphaFoldDB" id="A0A4S8PQR5"/>
<dbReference type="Proteomes" id="UP000308760">
    <property type="component" value="Unassembled WGS sequence"/>
</dbReference>
<keyword evidence="1" id="KW-0285">Flavoprotein</keyword>
<protein>
    <submittedName>
        <fullName evidence="5">NAD(P)/FAD-dependent oxidoreductase</fullName>
    </submittedName>
</protein>
<feature type="domain" description="FAD/NAD(P)-binding" evidence="4">
    <location>
        <begin position="7"/>
        <end position="291"/>
    </location>
</feature>
<dbReference type="OrthoDB" id="9786503at2"/>
<reference evidence="5 6" key="2">
    <citation type="submission" date="2019-05" db="EMBL/GenBank/DDBJ databases">
        <title>Glycomyces buryatensis sp. nov.</title>
        <authorList>
            <person name="Nikitina E."/>
        </authorList>
    </citation>
    <scope>NUCLEOTIDE SEQUENCE [LARGE SCALE GENOMIC DNA]</scope>
    <source>
        <strain evidence="5 6">18</strain>
    </source>
</reference>
<dbReference type="InterPro" id="IPR050097">
    <property type="entry name" value="Ferredoxin-NADP_redctase_2"/>
</dbReference>
<comment type="caution">
    <text evidence="5">The sequence shown here is derived from an EMBL/GenBank/DDBJ whole genome shotgun (WGS) entry which is preliminary data.</text>
</comment>
<dbReference type="PANTHER" id="PTHR48105">
    <property type="entry name" value="THIOREDOXIN REDUCTASE 1-RELATED-RELATED"/>
    <property type="match status" value="1"/>
</dbReference>
<evidence type="ECO:0000259" key="4">
    <source>
        <dbReference type="Pfam" id="PF07992"/>
    </source>
</evidence>
<dbReference type="EMBL" id="STGY01000083">
    <property type="protein sequence ID" value="THV33457.1"/>
    <property type="molecule type" value="Genomic_DNA"/>
</dbReference>
<name>A0A4S8PQR5_9ACTN</name>
<organism evidence="5 6">
    <name type="scientific">Glycomyces buryatensis</name>
    <dbReference type="NCBI Taxonomy" id="2570927"/>
    <lineage>
        <taxon>Bacteria</taxon>
        <taxon>Bacillati</taxon>
        <taxon>Actinomycetota</taxon>
        <taxon>Actinomycetes</taxon>
        <taxon>Glycomycetales</taxon>
        <taxon>Glycomycetaceae</taxon>
        <taxon>Glycomyces</taxon>
    </lineage>
</organism>